<evidence type="ECO:0000259" key="7">
    <source>
        <dbReference type="PROSITE" id="PS50106"/>
    </source>
</evidence>
<dbReference type="GO" id="GO:0004175">
    <property type="term" value="F:endopeptidase activity"/>
    <property type="evidence" value="ECO:0007669"/>
    <property type="project" value="TreeGrafter"/>
</dbReference>
<evidence type="ECO:0000313" key="9">
    <source>
        <dbReference type="Proteomes" id="UP000679220"/>
    </source>
</evidence>
<accession>A0A941F0K9</accession>
<organism evidence="8 9">
    <name type="scientific">Carboxylicivirga sediminis</name>
    <dbReference type="NCBI Taxonomy" id="2006564"/>
    <lineage>
        <taxon>Bacteria</taxon>
        <taxon>Pseudomonadati</taxon>
        <taxon>Bacteroidota</taxon>
        <taxon>Bacteroidia</taxon>
        <taxon>Marinilabiliales</taxon>
        <taxon>Marinilabiliaceae</taxon>
        <taxon>Carboxylicivirga</taxon>
    </lineage>
</organism>
<keyword evidence="2 5" id="KW-0645">Protease</keyword>
<dbReference type="GO" id="GO:0030288">
    <property type="term" value="C:outer membrane-bounded periplasmic space"/>
    <property type="evidence" value="ECO:0007669"/>
    <property type="project" value="TreeGrafter"/>
</dbReference>
<dbReference type="AlphaFoldDB" id="A0A941F0K9"/>
<dbReference type="GO" id="GO:0006508">
    <property type="term" value="P:proteolysis"/>
    <property type="evidence" value="ECO:0007669"/>
    <property type="project" value="UniProtKB-KW"/>
</dbReference>
<sequence length="529" mass="59224">MGFKKNITMAIVGLLLVTSVSAQVFDKNIQKLQLTYQLISSLYVDSVDNQELVEEAIVGMLKSLDPHSVYISADEVAAMNEPLDGSFEGVGIQFNIMDDTLMVVNPVIGGPSEKVGIRAGDRIISIDGDNVAGIGIKNSDVFKYLRGKKGTKVDLTILRRGTSDDLRFVVVRDKIPLHSVEAAYMATPKTAYVKISRFALNTYEEFVEALKSLEEHQFENLILDLRGNGGGYLKAAIDIADELIDKNKLLVYTEGLNSERREHLARKKGLFEKGNLVVLIDEGSASASEIVSGAVQDWDRGLVVGRRSFGKGLVQRPFDFPDGSMIRLTIAKYYTPAGRCIQKDYENGVDAYHSELDERYLHGELSNVDSIHFDDALEYKTKVVGRTVYGGGGIMPDVFVAVDTSMYSDYYRDLIASGSVNRMILNYVDNNRKDLKRLYPDYKTFEEGFDVNTSLVDLLIEEGQNEQVEFNKEEWDVSRQLAEAQLKALIARDLFSPSEYFQSINPISDAYQKAVEIVESKRDYSQYLK</sequence>
<comment type="similarity">
    <text evidence="1 5">Belongs to the peptidase S41A family.</text>
</comment>
<dbReference type="SUPFAM" id="SSF50156">
    <property type="entry name" value="PDZ domain-like"/>
    <property type="match status" value="1"/>
</dbReference>
<comment type="caution">
    <text evidence="8">The sequence shown here is derived from an EMBL/GenBank/DDBJ whole genome shotgun (WGS) entry which is preliminary data.</text>
</comment>
<feature type="chain" id="PRO_5036729278" evidence="6">
    <location>
        <begin position="23"/>
        <end position="529"/>
    </location>
</feature>
<dbReference type="Gene3D" id="2.30.42.10">
    <property type="match status" value="1"/>
</dbReference>
<feature type="signal peptide" evidence="6">
    <location>
        <begin position="1"/>
        <end position="22"/>
    </location>
</feature>
<evidence type="ECO:0000256" key="6">
    <source>
        <dbReference type="SAM" id="SignalP"/>
    </source>
</evidence>
<dbReference type="GO" id="GO:0007165">
    <property type="term" value="P:signal transduction"/>
    <property type="evidence" value="ECO:0007669"/>
    <property type="project" value="TreeGrafter"/>
</dbReference>
<dbReference type="SMART" id="SM00228">
    <property type="entry name" value="PDZ"/>
    <property type="match status" value="1"/>
</dbReference>
<protein>
    <submittedName>
        <fullName evidence="8">S41 family peptidase</fullName>
    </submittedName>
</protein>
<dbReference type="FunFam" id="2.30.42.10:FF:000063">
    <property type="entry name" value="Peptidase, S41 family"/>
    <property type="match status" value="1"/>
</dbReference>
<dbReference type="InterPro" id="IPR001478">
    <property type="entry name" value="PDZ"/>
</dbReference>
<dbReference type="Pfam" id="PF22694">
    <property type="entry name" value="CtpB_N-like"/>
    <property type="match status" value="1"/>
</dbReference>
<dbReference type="GO" id="GO:0008236">
    <property type="term" value="F:serine-type peptidase activity"/>
    <property type="evidence" value="ECO:0007669"/>
    <property type="project" value="UniProtKB-KW"/>
</dbReference>
<evidence type="ECO:0000256" key="3">
    <source>
        <dbReference type="ARBA" id="ARBA00022801"/>
    </source>
</evidence>
<evidence type="ECO:0000313" key="8">
    <source>
        <dbReference type="EMBL" id="MBR8534641.1"/>
    </source>
</evidence>
<evidence type="ECO:0000256" key="2">
    <source>
        <dbReference type="ARBA" id="ARBA00022670"/>
    </source>
</evidence>
<dbReference type="PANTHER" id="PTHR32060">
    <property type="entry name" value="TAIL-SPECIFIC PROTEASE"/>
    <property type="match status" value="1"/>
</dbReference>
<dbReference type="PROSITE" id="PS50106">
    <property type="entry name" value="PDZ"/>
    <property type="match status" value="1"/>
</dbReference>
<dbReference type="Gene3D" id="3.30.750.44">
    <property type="match status" value="1"/>
</dbReference>
<evidence type="ECO:0000256" key="5">
    <source>
        <dbReference type="RuleBase" id="RU004404"/>
    </source>
</evidence>
<dbReference type="SUPFAM" id="SSF52096">
    <property type="entry name" value="ClpP/crotonase"/>
    <property type="match status" value="1"/>
</dbReference>
<keyword evidence="9" id="KW-1185">Reference proteome</keyword>
<keyword evidence="6" id="KW-0732">Signal</keyword>
<dbReference type="SMART" id="SM00245">
    <property type="entry name" value="TSPc"/>
    <property type="match status" value="1"/>
</dbReference>
<keyword evidence="4 5" id="KW-0720">Serine protease</keyword>
<dbReference type="InterPro" id="IPR029045">
    <property type="entry name" value="ClpP/crotonase-like_dom_sf"/>
</dbReference>
<dbReference type="PANTHER" id="PTHR32060:SF30">
    <property type="entry name" value="CARBOXY-TERMINAL PROCESSING PROTEASE CTPA"/>
    <property type="match status" value="1"/>
</dbReference>
<reference evidence="8" key="2">
    <citation type="submission" date="2021-04" db="EMBL/GenBank/DDBJ databases">
        <authorList>
            <person name="Zhang T."/>
            <person name="Zhang Y."/>
            <person name="Lu D."/>
            <person name="Zuo D."/>
            <person name="Du Z."/>
        </authorList>
    </citation>
    <scope>NUCLEOTIDE SEQUENCE</scope>
    <source>
        <strain evidence="8">JR1</strain>
    </source>
</reference>
<dbReference type="InterPro" id="IPR036034">
    <property type="entry name" value="PDZ_sf"/>
</dbReference>
<dbReference type="InterPro" id="IPR041489">
    <property type="entry name" value="PDZ_6"/>
</dbReference>
<dbReference type="InterPro" id="IPR055210">
    <property type="entry name" value="CtpA/B_N"/>
</dbReference>
<dbReference type="EMBL" id="JAGTAR010000003">
    <property type="protein sequence ID" value="MBR8534641.1"/>
    <property type="molecule type" value="Genomic_DNA"/>
</dbReference>
<dbReference type="CDD" id="cd07560">
    <property type="entry name" value="Peptidase_S41_CPP"/>
    <property type="match status" value="1"/>
</dbReference>
<dbReference type="Gene3D" id="3.90.226.10">
    <property type="entry name" value="2-enoyl-CoA Hydratase, Chain A, domain 1"/>
    <property type="match status" value="1"/>
</dbReference>
<dbReference type="InterPro" id="IPR004447">
    <property type="entry name" value="Peptidase_S41A"/>
</dbReference>
<feature type="domain" description="PDZ" evidence="7">
    <location>
        <begin position="76"/>
        <end position="134"/>
    </location>
</feature>
<dbReference type="CDD" id="cd06782">
    <property type="entry name" value="cpPDZ_CPP-like"/>
    <property type="match status" value="1"/>
</dbReference>
<dbReference type="NCBIfam" id="TIGR00225">
    <property type="entry name" value="prc"/>
    <property type="match status" value="1"/>
</dbReference>
<dbReference type="Pfam" id="PF03572">
    <property type="entry name" value="Peptidase_S41"/>
    <property type="match status" value="1"/>
</dbReference>
<evidence type="ECO:0000256" key="4">
    <source>
        <dbReference type="ARBA" id="ARBA00022825"/>
    </source>
</evidence>
<gene>
    <name evidence="8" type="ORF">KDU71_03645</name>
</gene>
<dbReference type="Pfam" id="PF17820">
    <property type="entry name" value="PDZ_6"/>
    <property type="match status" value="1"/>
</dbReference>
<keyword evidence="3 5" id="KW-0378">Hydrolase</keyword>
<name>A0A941F0K9_9BACT</name>
<reference evidence="8" key="1">
    <citation type="journal article" date="2018" name="Int. J. Syst. Evol. Microbiol.">
        <title>Carboxylicivirga sediminis sp. nov., isolated from coastal sediment.</title>
        <authorList>
            <person name="Wang F.Q."/>
            <person name="Ren L.H."/>
            <person name="Zou R.J."/>
            <person name="Sun Y.Z."/>
            <person name="Liu X.J."/>
            <person name="Jiang F."/>
            <person name="Liu L.J."/>
        </authorList>
    </citation>
    <scope>NUCLEOTIDE SEQUENCE</scope>
    <source>
        <strain evidence="8">JR1</strain>
    </source>
</reference>
<evidence type="ECO:0000256" key="1">
    <source>
        <dbReference type="ARBA" id="ARBA00009179"/>
    </source>
</evidence>
<dbReference type="Proteomes" id="UP000679220">
    <property type="component" value="Unassembled WGS sequence"/>
</dbReference>
<proteinExistence type="inferred from homology"/>
<dbReference type="InterPro" id="IPR005151">
    <property type="entry name" value="Tail-specific_protease"/>
</dbReference>